<dbReference type="GeneID" id="94295046"/>
<sequence>MIQQNLDDYLCINNAQSLKLSNIQRYCYIEIISILSLLDFNIFFSLVDQPEQILVQQGLRLKFAYNHAYNVDNQQKIQFSLYQYAKLKQKDELFEKSYFKISNFLGLDKQIVNSEFIVGDNQIQFSFYIGIQSIRKIIECPSFVLQNTKEQQILFQQQKLNDTLLFRQLIEENQLLTQQYSLQKSILSCLEIIFPGMKNDYDNDDEQIQAIAMYEEMLQTITQNILQKEQTDQDINKIKELIDSIFLMQQNDFLQKQIILFPIFADNLQVVSLSSLILEQFEKSSEFKFLPIYYKHKEELNLVGRLTILLGLIYNFFKVFTFKTNSVVYKDGEVSNLQQFLENCQNQTDIDLYSYGNIQYQVCINKLKDELDINDYLIQNSFVTIPYLKMLILVDDDDHYRSELFSIISQYNQLSKVNSLQQIINIFNLPNSEENDIIQKSIKIMSYLSQICLIPPTTIPPAVLYPIPQLNQQYVQDLKEFQQNNKEENKYFYLLYCKMIKQGNICDQIANISTKYHQKFIKQEWYALLFKLQYCKFSQDFQTQLSTNFISRLQNYLMCTRVGYLNPIIVDAKCVELYEKESINKKGVTIKQICQLLKLEAWENIQIQSDQDTKLKVCVGTEHDDFDITNKGSIYNKMTSLVINDIQTNKNQENNYIQKHTNLISVENTKPKFILKDQQFYDNQVSIEIPQKYAKYIYFYHDEDVNAKNQLETEIIEFAKKRDQDDVYILIDDTNLYTIEEFVITKCKTTKFILVSIM</sequence>
<evidence type="ECO:0000313" key="2">
    <source>
        <dbReference type="Proteomes" id="UP000018208"/>
    </source>
</evidence>
<proteinExistence type="predicted"/>
<dbReference type="KEGG" id="ssao:94295046"/>
<dbReference type="Proteomes" id="UP000018208">
    <property type="component" value="Unassembled WGS sequence"/>
</dbReference>
<keyword evidence="2" id="KW-1185">Reference proteome</keyword>
<dbReference type="EMBL" id="AUWU02000001">
    <property type="protein sequence ID" value="KAH0577669.1"/>
    <property type="molecule type" value="Genomic_DNA"/>
</dbReference>
<reference evidence="1 2" key="1">
    <citation type="journal article" date="2014" name="PLoS Genet.">
        <title>The Genome of Spironucleus salmonicida Highlights a Fish Pathogen Adapted to Fluctuating Environments.</title>
        <authorList>
            <person name="Xu F."/>
            <person name="Jerlstrom-Hultqvist J."/>
            <person name="Einarsson E."/>
            <person name="Astvaldsson A."/>
            <person name="Svard S.G."/>
            <person name="Andersson J.O."/>
        </authorList>
    </citation>
    <scope>NUCLEOTIDE SEQUENCE [LARGE SCALE GENOMIC DNA]</scope>
    <source>
        <strain evidence="1 2">ATCC 50377</strain>
    </source>
</reference>
<name>A0A9P8S1V9_9EUKA</name>
<evidence type="ECO:0000313" key="1">
    <source>
        <dbReference type="EMBL" id="KAH0577669.1"/>
    </source>
</evidence>
<comment type="caution">
    <text evidence="1">The sequence shown here is derived from an EMBL/GenBank/DDBJ whole genome shotgun (WGS) entry which is preliminary data.</text>
</comment>
<protein>
    <submittedName>
        <fullName evidence="1">Uncharacterized protein</fullName>
    </submittedName>
</protein>
<dbReference type="AlphaFoldDB" id="A0A9P8S1V9"/>
<organism evidence="1 2">
    <name type="scientific">Spironucleus salmonicida</name>
    <dbReference type="NCBI Taxonomy" id="348837"/>
    <lineage>
        <taxon>Eukaryota</taxon>
        <taxon>Metamonada</taxon>
        <taxon>Diplomonadida</taxon>
        <taxon>Hexamitidae</taxon>
        <taxon>Hexamitinae</taxon>
        <taxon>Spironucleus</taxon>
    </lineage>
</organism>
<dbReference type="RefSeq" id="XP_067768442.1">
    <property type="nucleotide sequence ID" value="XM_067904960.1"/>
</dbReference>
<accession>A0A9P8S1V9</accession>
<gene>
    <name evidence="1" type="ORF">SS50377_21023</name>
</gene>